<reference evidence="2" key="1">
    <citation type="journal article" date="2019" name="bioRxiv">
        <title>The Genome of the Zebra Mussel, Dreissena polymorpha: A Resource for Invasive Species Research.</title>
        <authorList>
            <person name="McCartney M.A."/>
            <person name="Auch B."/>
            <person name="Kono T."/>
            <person name="Mallez S."/>
            <person name="Zhang Y."/>
            <person name="Obille A."/>
            <person name="Becker A."/>
            <person name="Abrahante J.E."/>
            <person name="Garbe J."/>
            <person name="Badalamenti J.P."/>
            <person name="Herman A."/>
            <person name="Mangelson H."/>
            <person name="Liachko I."/>
            <person name="Sullivan S."/>
            <person name="Sone E.D."/>
            <person name="Koren S."/>
            <person name="Silverstein K.A.T."/>
            <person name="Beckman K.B."/>
            <person name="Gohl D.M."/>
        </authorList>
    </citation>
    <scope>NUCLEOTIDE SEQUENCE</scope>
    <source>
        <strain evidence="2">Duluth1</strain>
        <tissue evidence="2">Whole animal</tissue>
    </source>
</reference>
<feature type="transmembrane region" description="Helical" evidence="1">
    <location>
        <begin position="20"/>
        <end position="40"/>
    </location>
</feature>
<proteinExistence type="predicted"/>
<evidence type="ECO:0000256" key="1">
    <source>
        <dbReference type="SAM" id="Phobius"/>
    </source>
</evidence>
<name>A0A9D4EQR6_DREPO</name>
<dbReference type="Proteomes" id="UP000828390">
    <property type="component" value="Unassembled WGS sequence"/>
</dbReference>
<keyword evidence="1" id="KW-0812">Transmembrane</keyword>
<keyword evidence="1" id="KW-0472">Membrane</keyword>
<reference evidence="2" key="2">
    <citation type="submission" date="2020-11" db="EMBL/GenBank/DDBJ databases">
        <authorList>
            <person name="McCartney M.A."/>
            <person name="Auch B."/>
            <person name="Kono T."/>
            <person name="Mallez S."/>
            <person name="Becker A."/>
            <person name="Gohl D.M."/>
            <person name="Silverstein K.A.T."/>
            <person name="Koren S."/>
            <person name="Bechman K.B."/>
            <person name="Herman A."/>
            <person name="Abrahante J.E."/>
            <person name="Garbe J."/>
        </authorList>
    </citation>
    <scope>NUCLEOTIDE SEQUENCE</scope>
    <source>
        <strain evidence="2">Duluth1</strain>
        <tissue evidence="2">Whole animal</tissue>
    </source>
</reference>
<gene>
    <name evidence="2" type="ORF">DPMN_161616</name>
</gene>
<evidence type="ECO:0000313" key="2">
    <source>
        <dbReference type="EMBL" id="KAH3783673.1"/>
    </source>
</evidence>
<comment type="caution">
    <text evidence="2">The sequence shown here is derived from an EMBL/GenBank/DDBJ whole genome shotgun (WGS) entry which is preliminary data.</text>
</comment>
<evidence type="ECO:0000313" key="3">
    <source>
        <dbReference type="Proteomes" id="UP000828390"/>
    </source>
</evidence>
<accession>A0A9D4EQR6</accession>
<organism evidence="2 3">
    <name type="scientific">Dreissena polymorpha</name>
    <name type="common">Zebra mussel</name>
    <name type="synonym">Mytilus polymorpha</name>
    <dbReference type="NCBI Taxonomy" id="45954"/>
    <lineage>
        <taxon>Eukaryota</taxon>
        <taxon>Metazoa</taxon>
        <taxon>Spiralia</taxon>
        <taxon>Lophotrochozoa</taxon>
        <taxon>Mollusca</taxon>
        <taxon>Bivalvia</taxon>
        <taxon>Autobranchia</taxon>
        <taxon>Heteroconchia</taxon>
        <taxon>Euheterodonta</taxon>
        <taxon>Imparidentia</taxon>
        <taxon>Neoheterodontei</taxon>
        <taxon>Myida</taxon>
        <taxon>Dreissenoidea</taxon>
        <taxon>Dreissenidae</taxon>
        <taxon>Dreissena</taxon>
    </lineage>
</organism>
<sequence length="68" mass="7161">MKPYAPVDVCSPSAPSDSAVQFASLDIVNLAVVTLGVIYARPRVRWDIPAPAIISALESGHEEVSEPG</sequence>
<keyword evidence="3" id="KW-1185">Reference proteome</keyword>
<dbReference type="AlphaFoldDB" id="A0A9D4EQR6"/>
<keyword evidence="1" id="KW-1133">Transmembrane helix</keyword>
<dbReference type="EMBL" id="JAIWYP010000008">
    <property type="protein sequence ID" value="KAH3783673.1"/>
    <property type="molecule type" value="Genomic_DNA"/>
</dbReference>
<protein>
    <submittedName>
        <fullName evidence="2">Uncharacterized protein</fullName>
    </submittedName>
</protein>